<evidence type="ECO:0000256" key="2">
    <source>
        <dbReference type="SAM" id="MobiDB-lite"/>
    </source>
</evidence>
<keyword evidence="1" id="KW-0175">Coiled coil</keyword>
<evidence type="ECO:0000256" key="1">
    <source>
        <dbReference type="SAM" id="Coils"/>
    </source>
</evidence>
<dbReference type="Pfam" id="PF10454">
    <property type="entry name" value="DUF2458"/>
    <property type="match status" value="1"/>
</dbReference>
<reference evidence="3 4" key="1">
    <citation type="submission" date="2015-02" db="EMBL/GenBank/DDBJ databases">
        <title>Draft Genome Sequences of Two Closely-Related Aflatoxigenic Aspergillus Species Obtained from the Cote d'Ivoire.</title>
        <authorList>
            <person name="Moore G.G."/>
            <person name="Beltz S.B."/>
            <person name="Mack B.M."/>
        </authorList>
    </citation>
    <scope>NUCLEOTIDE SEQUENCE [LARGE SCALE GENOMIC DNA]</scope>
    <source>
        <strain evidence="3 4">SRRC1468</strain>
    </source>
</reference>
<keyword evidence="4" id="KW-1185">Reference proteome</keyword>
<evidence type="ECO:0000313" key="4">
    <source>
        <dbReference type="Proteomes" id="UP000034291"/>
    </source>
</evidence>
<evidence type="ECO:0000313" key="3">
    <source>
        <dbReference type="EMBL" id="KKK14065.1"/>
    </source>
</evidence>
<dbReference type="EMBL" id="JZBS01003681">
    <property type="protein sequence ID" value="KKK14065.1"/>
    <property type="molecule type" value="Genomic_DNA"/>
</dbReference>
<dbReference type="AlphaFoldDB" id="A0A0F8W869"/>
<feature type="coiled-coil region" evidence="1">
    <location>
        <begin position="94"/>
        <end position="121"/>
    </location>
</feature>
<feature type="compositionally biased region" description="Low complexity" evidence="2">
    <location>
        <begin position="66"/>
        <end position="83"/>
    </location>
</feature>
<dbReference type="Proteomes" id="UP000034291">
    <property type="component" value="Unassembled WGS sequence"/>
</dbReference>
<dbReference type="OrthoDB" id="5363415at2759"/>
<protein>
    <submittedName>
        <fullName evidence="3">Uncharacterized protein</fullName>
    </submittedName>
</protein>
<sequence>MHNTPDLNSILRTLSTFSKQPQSPLAEDHDSYEPPEALLPSSSYASASASASTSRTHQSHAGPQKPTTTPNTHTNTTSTDPATITTWPPALKQVMRAVSQNEEMQRRIRFLIQRQHDHEKQWWAGREALVAKQRARAEKKKELDAVLLSVGAPIDTKQVSTAEEDRAEVKNYDAKVYKASTQMAHAMQTELRSLNVPFFCLRSDLIDPIADGAAAEAKTGGGGSFTPNPALSGRLPRDEVLGFQRRMLDLLQDLCKE</sequence>
<organism evidence="3 4">
    <name type="scientific">Aspergillus rambellii</name>
    <dbReference type="NCBI Taxonomy" id="308745"/>
    <lineage>
        <taxon>Eukaryota</taxon>
        <taxon>Fungi</taxon>
        <taxon>Dikarya</taxon>
        <taxon>Ascomycota</taxon>
        <taxon>Pezizomycotina</taxon>
        <taxon>Eurotiomycetes</taxon>
        <taxon>Eurotiomycetidae</taxon>
        <taxon>Eurotiales</taxon>
        <taxon>Aspergillaceae</taxon>
        <taxon>Aspergillus</taxon>
        <taxon>Aspergillus subgen. Nidulantes</taxon>
    </lineage>
</organism>
<feature type="region of interest" description="Disordered" evidence="2">
    <location>
        <begin position="18"/>
        <end position="86"/>
    </location>
</feature>
<accession>A0A0F8W869</accession>
<comment type="caution">
    <text evidence="3">The sequence shown here is derived from an EMBL/GenBank/DDBJ whole genome shotgun (WGS) entry which is preliminary data.</text>
</comment>
<proteinExistence type="predicted"/>
<feature type="compositionally biased region" description="Low complexity" evidence="2">
    <location>
        <begin position="34"/>
        <end position="52"/>
    </location>
</feature>
<gene>
    <name evidence="3" type="ORF">ARAM_006296</name>
</gene>
<name>A0A0F8W869_9EURO</name>
<dbReference type="InterPro" id="IPR018858">
    <property type="entry name" value="DUF2458"/>
</dbReference>